<name>A0A3S5ANU3_9PLAT</name>
<gene>
    <name evidence="2" type="ORF">PXEA_LOCUS34926</name>
</gene>
<accession>A0A3S5ANU3</accession>
<feature type="region of interest" description="Disordered" evidence="1">
    <location>
        <begin position="82"/>
        <end position="102"/>
    </location>
</feature>
<sequence>MVVDLCEQIIGAPPCDPDESLLSICPSCGEHLQSSRPCLTIIHQRHEDNMVSGSEGVRHVTDVSSARIHWGRMAVRRRPIRTNLQPQLQGNPPTASGGTNLRIPSTRLFKRNERHSNMNLLRDSSKSSFSKYLRKLSLFALETKSITSGQRQQEFSSKANWQLVTRNPPWFSGGKNRLVYSSHTFTRNVSGLNLSSTSLVSHLGFGGNPLTNF</sequence>
<protein>
    <submittedName>
        <fullName evidence="2">Uncharacterized protein</fullName>
    </submittedName>
</protein>
<evidence type="ECO:0000256" key="1">
    <source>
        <dbReference type="SAM" id="MobiDB-lite"/>
    </source>
</evidence>
<evidence type="ECO:0000313" key="3">
    <source>
        <dbReference type="Proteomes" id="UP000784294"/>
    </source>
</evidence>
<dbReference type="EMBL" id="CAAALY010269578">
    <property type="protein sequence ID" value="VEL41486.1"/>
    <property type="molecule type" value="Genomic_DNA"/>
</dbReference>
<reference evidence="2" key="1">
    <citation type="submission" date="2018-11" db="EMBL/GenBank/DDBJ databases">
        <authorList>
            <consortium name="Pathogen Informatics"/>
        </authorList>
    </citation>
    <scope>NUCLEOTIDE SEQUENCE</scope>
</reference>
<dbReference type="AlphaFoldDB" id="A0A3S5ANU3"/>
<comment type="caution">
    <text evidence="2">The sequence shown here is derived from an EMBL/GenBank/DDBJ whole genome shotgun (WGS) entry which is preliminary data.</text>
</comment>
<evidence type="ECO:0000313" key="2">
    <source>
        <dbReference type="EMBL" id="VEL41486.1"/>
    </source>
</evidence>
<keyword evidence="3" id="KW-1185">Reference proteome</keyword>
<organism evidence="2 3">
    <name type="scientific">Protopolystoma xenopodis</name>
    <dbReference type="NCBI Taxonomy" id="117903"/>
    <lineage>
        <taxon>Eukaryota</taxon>
        <taxon>Metazoa</taxon>
        <taxon>Spiralia</taxon>
        <taxon>Lophotrochozoa</taxon>
        <taxon>Platyhelminthes</taxon>
        <taxon>Monogenea</taxon>
        <taxon>Polyopisthocotylea</taxon>
        <taxon>Polystomatidea</taxon>
        <taxon>Polystomatidae</taxon>
        <taxon>Protopolystoma</taxon>
    </lineage>
</organism>
<proteinExistence type="predicted"/>
<dbReference type="Proteomes" id="UP000784294">
    <property type="component" value="Unassembled WGS sequence"/>
</dbReference>